<protein>
    <recommendedName>
        <fullName evidence="11">EH domain-binding protein 1</fullName>
    </recommendedName>
</protein>
<feature type="domain" description="Calponin-homology (CH)" evidence="6">
    <location>
        <begin position="321"/>
        <end position="426"/>
    </location>
</feature>
<comment type="subcellular location">
    <subcellularLocation>
        <location evidence="1">Endosome</location>
    </subcellularLocation>
</comment>
<sequence length="966" mass="107676">MGSVWKRLQRVNKRAAKFQFTVSYNELVVETTTKWQPNMLSVTWTRRNRRLVTEPRKWDPTMKNPMKGLVVWTVPENKEASITLFGDPRSHDFEDKMWTFFLEDVSSTGKRRQLASACLNMKLYASMVPSQQPVKLKMTVSSKKIVSASLNLTVSCVFIREGKATDEDMQSLASLMSVNTTGDIAPLEDFEEEDSIEPNSELLDLTSQISQFLMETEEGYQAVTAEKVDPPVLSKLDEINEQKMEEKLPEPAPTIQETSLQRPTTLELNTHSEPVPKPSTVDQPSGDRLIVDREIVNLAVKDPSPGIQTPVVAQTNSSTAINPSKDLLEWCQEVTQGYSGVRITNMTTSWRNGLAFCAILHRFRPDLINFESLSSQDTRGNCKLAFETAEKLGIPRVIEPADMVLLNVPDKLAVMTYLHQLRAHFTGQEMSVAQLGGGTEDSSYTSTSQNAADNQSERSEITREIISQELKAAEEEAGRRRRQSSGSGTGGGAGVIFRRERTSPTEENGTTGSGTAAAAAAVQLVKDKAKSITSELIKFGKVLSPSKEKSPSVPAESPIRTIQARNGPALMTRQQLTDPFGSDDEEETPTKAPSESPERRPSPREESAEKIRRDSQVPSLLVIAGTVEEEMEVIKSNPNPRDSKTDDLKERARKLLEQTKREATASSTSSTRPLSKQGSQEEDERQQQLRERARKLIAEARQGLGTPASTPVESVNNGISRKSSSSRSHSHSPSPSPTESIQKFLSSGGNRLQTFKGMVDKAQESSSRKSKTPDREKTPGYIGNASAVAEGARRDTSNYIANELETLEKEQLKIDQQAAILERKLRKLMEPGIGGGPGVVVGVGNRNETEEQLMQQWFTLVNKKNALIRRQMQLNILEKEDDLERRFVLLDQELRDILAIEDWQKTEAQKLREKLLLEELVAIVNKRDELVHHLDSQEKAIEEDDLIQREVHNADLSNHDRGCIIQ</sequence>
<dbReference type="AlphaFoldDB" id="A0A8J2W6L2"/>
<comment type="caution">
    <text evidence="9">The sequence shown here is derived from an EMBL/GenBank/DDBJ whole genome shotgun (WGS) entry which is preliminary data.</text>
</comment>
<feature type="region of interest" description="Disordered" evidence="5">
    <location>
        <begin position="434"/>
        <end position="460"/>
    </location>
</feature>
<dbReference type="InterPro" id="IPR022735">
    <property type="entry name" value="bMERB_dom"/>
</dbReference>
<dbReference type="SUPFAM" id="SSF47576">
    <property type="entry name" value="Calponin-homology domain, CH-domain"/>
    <property type="match status" value="1"/>
</dbReference>
<dbReference type="PROSITE" id="PS51848">
    <property type="entry name" value="BMERB"/>
    <property type="match status" value="1"/>
</dbReference>
<dbReference type="InterPro" id="IPR036872">
    <property type="entry name" value="CH_dom_sf"/>
</dbReference>
<evidence type="ECO:0008006" key="11">
    <source>
        <dbReference type="Google" id="ProtNLM"/>
    </source>
</evidence>
<feature type="compositionally biased region" description="Basic and acidic residues" evidence="5">
    <location>
        <begin position="596"/>
        <end position="615"/>
    </location>
</feature>
<dbReference type="FunFam" id="1.10.418.10:FF:000023">
    <property type="entry name" value="EH domain-binding protein 1 isoform X1"/>
    <property type="match status" value="1"/>
</dbReference>
<evidence type="ECO:0000259" key="6">
    <source>
        <dbReference type="PROSITE" id="PS50021"/>
    </source>
</evidence>
<organism evidence="9 10">
    <name type="scientific">Daphnia galeata</name>
    <dbReference type="NCBI Taxonomy" id="27404"/>
    <lineage>
        <taxon>Eukaryota</taxon>
        <taxon>Metazoa</taxon>
        <taxon>Ecdysozoa</taxon>
        <taxon>Arthropoda</taxon>
        <taxon>Crustacea</taxon>
        <taxon>Branchiopoda</taxon>
        <taxon>Diplostraca</taxon>
        <taxon>Cladocera</taxon>
        <taxon>Anomopoda</taxon>
        <taxon>Daphniidae</taxon>
        <taxon>Daphnia</taxon>
    </lineage>
</organism>
<feature type="compositionally biased region" description="Low complexity" evidence="5">
    <location>
        <begin position="720"/>
        <end position="733"/>
    </location>
</feature>
<evidence type="ECO:0000259" key="8">
    <source>
        <dbReference type="PROSITE" id="PS51848"/>
    </source>
</evidence>
<feature type="compositionally biased region" description="Basic and acidic residues" evidence="5">
    <location>
        <begin position="641"/>
        <end position="663"/>
    </location>
</feature>
<feature type="compositionally biased region" description="Polar residues" evidence="5">
    <location>
        <begin position="707"/>
        <end position="719"/>
    </location>
</feature>
<keyword evidence="3" id="KW-0967">Endosome</keyword>
<dbReference type="PANTHER" id="PTHR23167:SF46">
    <property type="entry name" value="EPS15 HOMOLOGY DOMAIN CONTAINING PROTEIN-BINDING PROTEIN 1, ISOFORM F"/>
    <property type="match status" value="1"/>
</dbReference>
<feature type="region of interest" description="Disordered" evidence="5">
    <location>
        <begin position="472"/>
        <end position="515"/>
    </location>
</feature>
<evidence type="ECO:0000313" key="9">
    <source>
        <dbReference type="EMBL" id="CAH0107259.1"/>
    </source>
</evidence>
<dbReference type="PROSITE" id="PS51840">
    <property type="entry name" value="C2_NT"/>
    <property type="match status" value="1"/>
</dbReference>
<dbReference type="InterPro" id="IPR019448">
    <property type="entry name" value="NT-C2"/>
</dbReference>
<gene>
    <name evidence="9" type="ORF">DGAL_LOCUS10550</name>
</gene>
<evidence type="ECO:0000313" key="10">
    <source>
        <dbReference type="Proteomes" id="UP000789390"/>
    </source>
</evidence>
<keyword evidence="2" id="KW-0597">Phosphoprotein</keyword>
<feature type="compositionally biased region" description="Basic and acidic residues" evidence="5">
    <location>
        <begin position="759"/>
        <end position="778"/>
    </location>
</feature>
<dbReference type="InterPro" id="IPR050540">
    <property type="entry name" value="F-actin_Monoox_Mical"/>
</dbReference>
<reference evidence="9" key="1">
    <citation type="submission" date="2021-11" db="EMBL/GenBank/DDBJ databases">
        <authorList>
            <person name="Schell T."/>
        </authorList>
    </citation>
    <scope>NUCLEOTIDE SEQUENCE</scope>
    <source>
        <strain evidence="9">M5</strain>
    </source>
</reference>
<dbReference type="PROSITE" id="PS50021">
    <property type="entry name" value="CH"/>
    <property type="match status" value="1"/>
</dbReference>
<dbReference type="Proteomes" id="UP000789390">
    <property type="component" value="Unassembled WGS sequence"/>
</dbReference>
<feature type="compositionally biased region" description="Basic and acidic residues" evidence="5">
    <location>
        <begin position="685"/>
        <end position="698"/>
    </location>
</feature>
<dbReference type="InterPro" id="IPR001715">
    <property type="entry name" value="CH_dom"/>
</dbReference>
<dbReference type="Pfam" id="PF00307">
    <property type="entry name" value="CH"/>
    <property type="match status" value="1"/>
</dbReference>
<dbReference type="SMART" id="SM01203">
    <property type="entry name" value="DUF3585"/>
    <property type="match status" value="1"/>
</dbReference>
<dbReference type="CDD" id="cd21198">
    <property type="entry name" value="CH_EHBP"/>
    <property type="match status" value="1"/>
</dbReference>
<feature type="region of interest" description="Disordered" evidence="5">
    <location>
        <begin position="544"/>
        <end position="744"/>
    </location>
</feature>
<proteinExistence type="predicted"/>
<evidence type="ECO:0000256" key="4">
    <source>
        <dbReference type="ARBA" id="ARBA00023054"/>
    </source>
</evidence>
<evidence type="ECO:0000256" key="1">
    <source>
        <dbReference type="ARBA" id="ARBA00004177"/>
    </source>
</evidence>
<dbReference type="SMART" id="SM00033">
    <property type="entry name" value="CH"/>
    <property type="match status" value="1"/>
</dbReference>
<keyword evidence="4" id="KW-0175">Coiled coil</keyword>
<accession>A0A8J2W6L2</accession>
<dbReference type="GO" id="GO:0005768">
    <property type="term" value="C:endosome"/>
    <property type="evidence" value="ECO:0007669"/>
    <property type="project" value="UniProtKB-SubCell"/>
</dbReference>
<feature type="domain" description="C2 NT-type" evidence="7">
    <location>
        <begin position="8"/>
        <end position="158"/>
    </location>
</feature>
<keyword evidence="10" id="KW-1185">Reference proteome</keyword>
<feature type="compositionally biased region" description="Polar residues" evidence="5">
    <location>
        <begin position="440"/>
        <end position="454"/>
    </location>
</feature>
<feature type="domain" description="BMERB" evidence="8">
    <location>
        <begin position="787"/>
        <end position="950"/>
    </location>
</feature>
<evidence type="ECO:0000259" key="7">
    <source>
        <dbReference type="PROSITE" id="PS51840"/>
    </source>
</evidence>
<evidence type="ECO:0000256" key="2">
    <source>
        <dbReference type="ARBA" id="ARBA00022553"/>
    </source>
</evidence>
<dbReference type="Pfam" id="PF10358">
    <property type="entry name" value="NT-C2"/>
    <property type="match status" value="1"/>
</dbReference>
<evidence type="ECO:0000256" key="3">
    <source>
        <dbReference type="ARBA" id="ARBA00022753"/>
    </source>
</evidence>
<dbReference type="PANTHER" id="PTHR23167">
    <property type="entry name" value="CALPONIN HOMOLOGY DOMAIN-CONTAINING PROTEIN DDB_G0272472-RELATED"/>
    <property type="match status" value="1"/>
</dbReference>
<dbReference type="EMBL" id="CAKKLH010000257">
    <property type="protein sequence ID" value="CAH0107259.1"/>
    <property type="molecule type" value="Genomic_DNA"/>
</dbReference>
<name>A0A8J2W6L2_9CRUS</name>
<evidence type="ECO:0000256" key="5">
    <source>
        <dbReference type="SAM" id="MobiDB-lite"/>
    </source>
</evidence>
<dbReference type="OrthoDB" id="5972258at2759"/>
<feature type="region of interest" description="Disordered" evidence="5">
    <location>
        <begin position="759"/>
        <end position="782"/>
    </location>
</feature>
<dbReference type="Gene3D" id="1.10.418.10">
    <property type="entry name" value="Calponin-like domain"/>
    <property type="match status" value="1"/>
</dbReference>
<dbReference type="Pfam" id="PF12130">
    <property type="entry name" value="bMERB_dom"/>
    <property type="match status" value="1"/>
</dbReference>